<dbReference type="InterPro" id="IPR000845">
    <property type="entry name" value="Nucleoside_phosphorylase_d"/>
</dbReference>
<dbReference type="PANTHER" id="PTHR43691:SF11">
    <property type="entry name" value="FI09636P-RELATED"/>
    <property type="match status" value="1"/>
</dbReference>
<dbReference type="Proteomes" id="UP000515154">
    <property type="component" value="Unplaced"/>
</dbReference>
<dbReference type="GO" id="GO:0004850">
    <property type="term" value="F:uridine phosphorylase activity"/>
    <property type="evidence" value="ECO:0007669"/>
    <property type="project" value="TreeGrafter"/>
</dbReference>
<dbReference type="PANTHER" id="PTHR43691">
    <property type="entry name" value="URIDINE PHOSPHORYLASE"/>
    <property type="match status" value="1"/>
</dbReference>
<dbReference type="KEGG" id="osn:115232267"/>
<evidence type="ECO:0000313" key="3">
    <source>
        <dbReference type="RefSeq" id="XP_029657960.1"/>
    </source>
</evidence>
<evidence type="ECO:0000259" key="1">
    <source>
        <dbReference type="Pfam" id="PF01048"/>
    </source>
</evidence>
<evidence type="ECO:0000313" key="2">
    <source>
        <dbReference type="Proteomes" id="UP000515154"/>
    </source>
</evidence>
<gene>
    <name evidence="3" type="primary">LOC115232267</name>
</gene>
<dbReference type="GO" id="GO:0005829">
    <property type="term" value="C:cytosol"/>
    <property type="evidence" value="ECO:0007669"/>
    <property type="project" value="TreeGrafter"/>
</dbReference>
<name>A0A6P7U6F8_9MOLL</name>
<proteinExistence type="predicted"/>
<dbReference type="RefSeq" id="XP_029657960.1">
    <property type="nucleotide sequence ID" value="XM_029802100.1"/>
</dbReference>
<dbReference type="InterPro" id="IPR035994">
    <property type="entry name" value="Nucleoside_phosphorylase_sf"/>
</dbReference>
<protein>
    <submittedName>
        <fullName evidence="3">Uridine phosphorylase 1-like</fullName>
    </submittedName>
</protein>
<sequence length="95" mass="10451">MKNTNLYHLGIDASTMDFEKAFGNIKHGIGESSTSVMLYELFKLLKFAKCVDPLIIRIGTCGGLGLDPGTVVITQKAYDGFLREFLSIVVQTIHV</sequence>
<keyword evidence="2" id="KW-1185">Reference proteome</keyword>
<dbReference type="GO" id="GO:0006218">
    <property type="term" value="P:uridine catabolic process"/>
    <property type="evidence" value="ECO:0007669"/>
    <property type="project" value="TreeGrafter"/>
</dbReference>
<dbReference type="Gene3D" id="3.40.50.1580">
    <property type="entry name" value="Nucleoside phosphorylase domain"/>
    <property type="match status" value="1"/>
</dbReference>
<organism evidence="2 3">
    <name type="scientific">Octopus sinensis</name>
    <name type="common">East Asian common octopus</name>
    <dbReference type="NCBI Taxonomy" id="2607531"/>
    <lineage>
        <taxon>Eukaryota</taxon>
        <taxon>Metazoa</taxon>
        <taxon>Spiralia</taxon>
        <taxon>Lophotrochozoa</taxon>
        <taxon>Mollusca</taxon>
        <taxon>Cephalopoda</taxon>
        <taxon>Coleoidea</taxon>
        <taxon>Octopodiformes</taxon>
        <taxon>Octopoda</taxon>
        <taxon>Incirrata</taxon>
        <taxon>Octopodidae</taxon>
        <taxon>Octopus</taxon>
    </lineage>
</organism>
<dbReference type="AlphaFoldDB" id="A0A6P7U6F8"/>
<reference evidence="3" key="1">
    <citation type="submission" date="2025-08" db="UniProtKB">
        <authorList>
            <consortium name="RefSeq"/>
        </authorList>
    </citation>
    <scope>IDENTIFICATION</scope>
</reference>
<accession>A0A6P7U6F8</accession>
<feature type="domain" description="Nucleoside phosphorylase" evidence="1">
    <location>
        <begin position="25"/>
        <end position="81"/>
    </location>
</feature>
<dbReference type="Pfam" id="PF01048">
    <property type="entry name" value="PNP_UDP_1"/>
    <property type="match status" value="1"/>
</dbReference>
<dbReference type="SUPFAM" id="SSF53167">
    <property type="entry name" value="Purine and uridine phosphorylases"/>
    <property type="match status" value="1"/>
</dbReference>